<protein>
    <submittedName>
        <fullName evidence="8">Cytochrome P450 mono-oxygenase</fullName>
    </submittedName>
</protein>
<dbReference type="InterPro" id="IPR001128">
    <property type="entry name" value="Cyt_P450"/>
</dbReference>
<keyword evidence="7" id="KW-0503">Monooxygenase</keyword>
<keyword evidence="4" id="KW-0479">Metal-binding</keyword>
<organism evidence="8 9">
    <name type="scientific">Heracleum sosnowskyi</name>
    <dbReference type="NCBI Taxonomy" id="360622"/>
    <lineage>
        <taxon>Eukaryota</taxon>
        <taxon>Viridiplantae</taxon>
        <taxon>Streptophyta</taxon>
        <taxon>Embryophyta</taxon>
        <taxon>Tracheophyta</taxon>
        <taxon>Spermatophyta</taxon>
        <taxon>Magnoliopsida</taxon>
        <taxon>eudicotyledons</taxon>
        <taxon>Gunneridae</taxon>
        <taxon>Pentapetalae</taxon>
        <taxon>asterids</taxon>
        <taxon>campanulids</taxon>
        <taxon>Apiales</taxon>
        <taxon>Apiaceae</taxon>
        <taxon>Apioideae</taxon>
        <taxon>apioid superclade</taxon>
        <taxon>Tordylieae</taxon>
        <taxon>Tordyliinae</taxon>
        <taxon>Heracleum</taxon>
    </lineage>
</organism>
<gene>
    <name evidence="8" type="ORF">POM88_020169</name>
</gene>
<evidence type="ECO:0000313" key="9">
    <source>
        <dbReference type="Proteomes" id="UP001237642"/>
    </source>
</evidence>
<dbReference type="Gene3D" id="1.10.630.10">
    <property type="entry name" value="Cytochrome P450"/>
    <property type="match status" value="1"/>
</dbReference>
<dbReference type="EMBL" id="JAUIZM010000005">
    <property type="protein sequence ID" value="KAK1382434.1"/>
    <property type="molecule type" value="Genomic_DNA"/>
</dbReference>
<comment type="cofactor">
    <cofactor evidence="1">
        <name>heme</name>
        <dbReference type="ChEBI" id="CHEBI:30413"/>
    </cofactor>
</comment>
<comment type="caution">
    <text evidence="8">The sequence shown here is derived from an EMBL/GenBank/DDBJ whole genome shotgun (WGS) entry which is preliminary data.</text>
</comment>
<keyword evidence="3" id="KW-0349">Heme</keyword>
<dbReference type="InterPro" id="IPR036396">
    <property type="entry name" value="Cyt_P450_sf"/>
</dbReference>
<evidence type="ECO:0000256" key="1">
    <source>
        <dbReference type="ARBA" id="ARBA00001971"/>
    </source>
</evidence>
<dbReference type="Proteomes" id="UP001237642">
    <property type="component" value="Unassembled WGS sequence"/>
</dbReference>
<comment type="similarity">
    <text evidence="2">Belongs to the cytochrome P450 family.</text>
</comment>
<evidence type="ECO:0000256" key="7">
    <source>
        <dbReference type="ARBA" id="ARBA00023033"/>
    </source>
</evidence>
<dbReference type="AlphaFoldDB" id="A0AAD8IB19"/>
<dbReference type="GO" id="GO:0004497">
    <property type="term" value="F:monooxygenase activity"/>
    <property type="evidence" value="ECO:0007669"/>
    <property type="project" value="UniProtKB-KW"/>
</dbReference>
<keyword evidence="9" id="KW-1185">Reference proteome</keyword>
<dbReference type="PANTHER" id="PTHR47944:SF4">
    <property type="entry name" value="OS09G0441700 PROTEIN"/>
    <property type="match status" value="1"/>
</dbReference>
<dbReference type="GO" id="GO:0016705">
    <property type="term" value="F:oxidoreductase activity, acting on paired donors, with incorporation or reduction of molecular oxygen"/>
    <property type="evidence" value="ECO:0007669"/>
    <property type="project" value="InterPro"/>
</dbReference>
<evidence type="ECO:0000256" key="4">
    <source>
        <dbReference type="ARBA" id="ARBA00022723"/>
    </source>
</evidence>
<reference evidence="8" key="1">
    <citation type="submission" date="2023-02" db="EMBL/GenBank/DDBJ databases">
        <title>Genome of toxic invasive species Heracleum sosnowskyi carries increased number of genes despite the absence of recent whole-genome duplications.</title>
        <authorList>
            <person name="Schelkunov M."/>
            <person name="Shtratnikova V."/>
            <person name="Makarenko M."/>
            <person name="Klepikova A."/>
            <person name="Omelchenko D."/>
            <person name="Novikova G."/>
            <person name="Obukhova E."/>
            <person name="Bogdanov V."/>
            <person name="Penin A."/>
            <person name="Logacheva M."/>
        </authorList>
    </citation>
    <scope>NUCLEOTIDE SEQUENCE</scope>
    <source>
        <strain evidence="8">Hsosn_3</strain>
        <tissue evidence="8">Leaf</tissue>
    </source>
</reference>
<evidence type="ECO:0000256" key="6">
    <source>
        <dbReference type="ARBA" id="ARBA00023004"/>
    </source>
</evidence>
<dbReference type="GO" id="GO:0020037">
    <property type="term" value="F:heme binding"/>
    <property type="evidence" value="ECO:0007669"/>
    <property type="project" value="InterPro"/>
</dbReference>
<reference evidence="8" key="2">
    <citation type="submission" date="2023-05" db="EMBL/GenBank/DDBJ databases">
        <authorList>
            <person name="Schelkunov M.I."/>
        </authorList>
    </citation>
    <scope>NUCLEOTIDE SEQUENCE</scope>
    <source>
        <strain evidence="8">Hsosn_3</strain>
        <tissue evidence="8">Leaf</tissue>
    </source>
</reference>
<sequence length="280" mass="32075">MQLHFGSSSVVILSTPNMAEIILKENDVLFASRPKTAAGKYTTYNYCDMTWSSYGTYWKQLRKICLMEIFSGKRLDSFQYIRVEEMKKLMKSLYNSSGKPIVLKDYVVKLSFNVIGRIVLGKSYLDGEVDDQVIKPEEFKFMFEELFVLNGVYNIGDFIAWLGVFDLQGYVKRMKDVSKKLDKFLEIVINEHNEVRKKSGKNYVAKDMVDVLLQLAENQDVQVKLHRDGIKAFTQDLLAGGTESAATTLEWGLSEMCSYGIQLPFRLEGRRRELGDKGSI</sequence>
<evidence type="ECO:0000256" key="2">
    <source>
        <dbReference type="ARBA" id="ARBA00010617"/>
    </source>
</evidence>
<evidence type="ECO:0000313" key="8">
    <source>
        <dbReference type="EMBL" id="KAK1382434.1"/>
    </source>
</evidence>
<evidence type="ECO:0000256" key="3">
    <source>
        <dbReference type="ARBA" id="ARBA00022617"/>
    </source>
</evidence>
<dbReference type="Pfam" id="PF00067">
    <property type="entry name" value="p450"/>
    <property type="match status" value="1"/>
</dbReference>
<dbReference type="SUPFAM" id="SSF48264">
    <property type="entry name" value="Cytochrome P450"/>
    <property type="match status" value="1"/>
</dbReference>
<keyword evidence="6" id="KW-0408">Iron</keyword>
<keyword evidence="5" id="KW-0560">Oxidoreductase</keyword>
<accession>A0AAD8IB19</accession>
<dbReference type="GO" id="GO:0005506">
    <property type="term" value="F:iron ion binding"/>
    <property type="evidence" value="ECO:0007669"/>
    <property type="project" value="InterPro"/>
</dbReference>
<proteinExistence type="inferred from homology"/>
<evidence type="ECO:0000256" key="5">
    <source>
        <dbReference type="ARBA" id="ARBA00023002"/>
    </source>
</evidence>
<name>A0AAD8IB19_9APIA</name>
<dbReference type="PANTHER" id="PTHR47944">
    <property type="entry name" value="CYTOCHROME P450 98A9"/>
    <property type="match status" value="1"/>
</dbReference>